<sequence>MDLANHREESAPFNVHDATSILEFSSSQMFSMFFRDLLGTTEIERNALVIEDFSLGVYEYSIRTYSPLFFYERKRLNRYFEGLCTFLLLMFGMIDNSGRFIDDAWTVIWLFPRSELDMRGDRFSTFGEFRSVCKIWINNYGTIYRDRKNRLKLSSLDYPPSFNGNSDRNKRRFDRDLKENTKLEVRPSRSNRMSRYVATDSLTGRYVASGSKPRRVLLVFVVKSQRKLRLKRNKKGRYVATDSLTGRYVANGSKPRGVLFVFVVKSQRKLRLRRNKKRCYVATDSLTGRYIASGSKPRRVLLVFVVKSQRKLRLRRNEKRFEEDSKENAKEEPFEDLQQAEKSPTCFRRKISTETLIETKRKARYVATDSLTGRYVASGSKPRRVLLVFVVKSQRKLRLRRNEKRFDENSKENPKEDLSEALQVATSLRSEWKQAEKSPTCFRRCYVATDSLTGRYVASGSKPRRILLVFVVKSQRKLRLRRNEKRFDEDSKENPKEDLSEALQVATLTGRYVASGSKPRRVLLVFVVKSQRKLRLRRNEKRFNEDSKENPKEDLYEALQVATSLRSEWKQAEKSPTCFSSRYVASGSSREEPTCFRPWKQAEKSPTCFVVKISTETPIETKRKRPSSVCVLGRYVATEQRVRARSLRSDRAMCVLGRYVATEQCACSRPSSVRARSLRSDRAVCVLGRYVATEQRVRAWSLRSDRAVKRNRGHVLVLFLWRKIATKFSILLNIAAFAHCSDQAFCGHEGPGSLREPTTKKTVDLFSSPRKSVAIITRDHKSFGRKGCSELPSSSSLKAQTYLSRSSITKDEKDK</sequence>
<evidence type="ECO:0000256" key="1">
    <source>
        <dbReference type="SAM" id="MobiDB-lite"/>
    </source>
</evidence>
<comment type="caution">
    <text evidence="2">The sequence shown here is derived from an EMBL/GenBank/DDBJ whole genome shotgun (WGS) entry which is preliminary data.</text>
</comment>
<feature type="region of interest" description="Disordered" evidence="1">
    <location>
        <begin position="316"/>
        <end position="343"/>
    </location>
</feature>
<gene>
    <name evidence="2" type="primary">A07g502760.1_BraROA</name>
    <name evidence="2" type="ORF">IGI04_026102</name>
</gene>
<evidence type="ECO:0000313" key="3">
    <source>
        <dbReference type="Proteomes" id="UP000823674"/>
    </source>
</evidence>
<organism evidence="2 3">
    <name type="scientific">Brassica rapa subsp. trilocularis</name>
    <dbReference type="NCBI Taxonomy" id="1813537"/>
    <lineage>
        <taxon>Eukaryota</taxon>
        <taxon>Viridiplantae</taxon>
        <taxon>Streptophyta</taxon>
        <taxon>Embryophyta</taxon>
        <taxon>Tracheophyta</taxon>
        <taxon>Spermatophyta</taxon>
        <taxon>Magnoliopsida</taxon>
        <taxon>eudicotyledons</taxon>
        <taxon>Gunneridae</taxon>
        <taxon>Pentapetalae</taxon>
        <taxon>rosids</taxon>
        <taxon>malvids</taxon>
        <taxon>Brassicales</taxon>
        <taxon>Brassicaceae</taxon>
        <taxon>Brassiceae</taxon>
        <taxon>Brassica</taxon>
    </lineage>
</organism>
<reference evidence="2 3" key="1">
    <citation type="submission" date="2021-03" db="EMBL/GenBank/DDBJ databases">
        <authorList>
            <person name="King G.J."/>
            <person name="Bancroft I."/>
            <person name="Baten A."/>
            <person name="Bloomfield J."/>
            <person name="Borpatragohain P."/>
            <person name="He Z."/>
            <person name="Irish N."/>
            <person name="Irwin J."/>
            <person name="Liu K."/>
            <person name="Mauleon R.P."/>
            <person name="Moore J."/>
            <person name="Morris R."/>
            <person name="Ostergaard L."/>
            <person name="Wang B."/>
            <person name="Wells R."/>
        </authorList>
    </citation>
    <scope>NUCLEOTIDE SEQUENCE [LARGE SCALE GENOMIC DNA]</scope>
    <source>
        <strain evidence="2">R-o-18</strain>
        <tissue evidence="2">Leaf</tissue>
    </source>
</reference>
<keyword evidence="3" id="KW-1185">Reference proteome</keyword>
<evidence type="ECO:0000313" key="2">
    <source>
        <dbReference type="EMBL" id="KAG5378260.1"/>
    </source>
</evidence>
<dbReference type="Proteomes" id="UP000823674">
    <property type="component" value="Chromosome A07"/>
</dbReference>
<feature type="compositionally biased region" description="Basic and acidic residues" evidence="1">
    <location>
        <begin position="319"/>
        <end position="332"/>
    </location>
</feature>
<protein>
    <submittedName>
        <fullName evidence="2">Uncharacterized protein</fullName>
    </submittedName>
</protein>
<accession>A0ABQ7KXR0</accession>
<dbReference type="EMBL" id="JADBGQ010000009">
    <property type="protein sequence ID" value="KAG5378260.1"/>
    <property type="molecule type" value="Genomic_DNA"/>
</dbReference>
<name>A0ABQ7KXR0_BRACM</name>
<proteinExistence type="predicted"/>